<evidence type="ECO:0000256" key="1">
    <source>
        <dbReference type="ARBA" id="ARBA00000085"/>
    </source>
</evidence>
<proteinExistence type="predicted"/>
<dbReference type="RefSeq" id="WP_011527161.1">
    <property type="nucleotide sequence ID" value="NC_008011.1"/>
</dbReference>
<dbReference type="EMBL" id="AM180252">
    <property type="protein sequence ID" value="CAJ55132.1"/>
    <property type="molecule type" value="Genomic_DNA"/>
</dbReference>
<keyword evidence="4" id="KW-0808">Transferase</keyword>
<keyword evidence="6 11" id="KW-0418">Kinase</keyword>
<dbReference type="PANTHER" id="PTHR43065:SF10">
    <property type="entry name" value="PEROXIDE STRESS-ACTIVATED HISTIDINE KINASE MAK3"/>
    <property type="match status" value="1"/>
</dbReference>
<dbReference type="Pfam" id="PF00512">
    <property type="entry name" value="HisKA"/>
    <property type="match status" value="1"/>
</dbReference>
<accession>Q1MPE5</accession>
<evidence type="ECO:0000256" key="5">
    <source>
        <dbReference type="ARBA" id="ARBA00022741"/>
    </source>
</evidence>
<dbReference type="GO" id="GO:0000155">
    <property type="term" value="F:phosphorelay sensor kinase activity"/>
    <property type="evidence" value="ECO:0007669"/>
    <property type="project" value="InterPro"/>
</dbReference>
<dbReference type="eggNOG" id="COG3852">
    <property type="taxonomic scope" value="Bacteria"/>
</dbReference>
<keyword evidence="8" id="KW-0902">Two-component regulatory system</keyword>
<dbReference type="SUPFAM" id="SSF47384">
    <property type="entry name" value="Homodimeric domain of signal transducing histidine kinase"/>
    <property type="match status" value="1"/>
</dbReference>
<keyword evidence="9" id="KW-0812">Transmembrane</keyword>
<evidence type="ECO:0000256" key="7">
    <source>
        <dbReference type="ARBA" id="ARBA00022840"/>
    </source>
</evidence>
<dbReference type="SMART" id="SM00387">
    <property type="entry name" value="HATPase_c"/>
    <property type="match status" value="1"/>
</dbReference>
<protein>
    <recommendedName>
        <fullName evidence="2">histidine kinase</fullName>
        <ecNumber evidence="2">2.7.13.3</ecNumber>
    </recommendedName>
</protein>
<dbReference type="Gene3D" id="1.10.287.130">
    <property type="match status" value="1"/>
</dbReference>
<dbReference type="EC" id="2.7.13.3" evidence="2"/>
<evidence type="ECO:0000256" key="4">
    <source>
        <dbReference type="ARBA" id="ARBA00022679"/>
    </source>
</evidence>
<feature type="transmembrane region" description="Helical" evidence="9">
    <location>
        <begin position="14"/>
        <end position="33"/>
    </location>
</feature>
<dbReference type="InterPro" id="IPR004358">
    <property type="entry name" value="Sig_transdc_His_kin-like_C"/>
</dbReference>
<dbReference type="SUPFAM" id="SSF55785">
    <property type="entry name" value="PYP-like sensor domain (PAS domain)"/>
    <property type="match status" value="1"/>
</dbReference>
<keyword evidence="5" id="KW-0547">Nucleotide-binding</keyword>
<dbReference type="STRING" id="363253.LI1078"/>
<evidence type="ECO:0000256" key="9">
    <source>
        <dbReference type="SAM" id="Phobius"/>
    </source>
</evidence>
<dbReference type="InterPro" id="IPR005467">
    <property type="entry name" value="His_kinase_dom"/>
</dbReference>
<dbReference type="CDD" id="cd00082">
    <property type="entry name" value="HisKA"/>
    <property type="match status" value="1"/>
</dbReference>
<evidence type="ECO:0000313" key="11">
    <source>
        <dbReference type="EMBL" id="CAJ55132.1"/>
    </source>
</evidence>
<keyword evidence="3" id="KW-0597">Phosphoprotein</keyword>
<dbReference type="GO" id="GO:0005524">
    <property type="term" value="F:ATP binding"/>
    <property type="evidence" value="ECO:0007669"/>
    <property type="project" value="UniProtKB-KW"/>
</dbReference>
<dbReference type="PRINTS" id="PR00344">
    <property type="entry name" value="BCTRLSENSOR"/>
</dbReference>
<dbReference type="Proteomes" id="UP000002430">
    <property type="component" value="Chromosome"/>
</dbReference>
<sequence>MLIKTTMKEYQPKLSWRTIGIFFLLILLATFIIGKSGKQSQNIVLQLFLDKGSTLINSIAHLTKDDTIGYNKGFQIQLVIDKLVRQKDVYFIVVTTQEKIFFAHSSDSNFPLNRSEINTLVDMASATVIPGDGIMWNFLQLNNNNAFVVYSRSPGIVSDSPVNVTQGNFKDGSFIFIGFNPELFLEVQDADKEQSLLSICTILFFCLLLLLSFIFFRNFGYIQKTYNVINALTEYVVLTSKDGLMLLDSAGAVLQMNPAAAQFFHISNPIIGSWVYLSNKKHDELFPPIFYDVIKQVIEQGKLEETELFLSLAGEEHYIIVQGNSLDTFKKGQPEYLLSFRDITKIRLLEKDLYQKDTLASIGSLASGVAHEIRSPLSSIKGYVNYLGDRLPYDSSDQELIKIIMQEIDRLNRVISDLIGLSVPTDVYPEYIDLQKVIEDTLRLVKLDAKRHSVELLFYRNEELPFVPLDPDRIRQVLLNLCLNALDAMPDGGSLKIIFDVNKNTQQFFLEVIDTGMGINEEVLPRIFDPYFTTKLKGTGLGLSTVRKIVEAHKGTILVSSELGKGTIFRLVFPLKLNEL</sequence>
<dbReference type="PANTHER" id="PTHR43065">
    <property type="entry name" value="SENSOR HISTIDINE KINASE"/>
    <property type="match status" value="1"/>
</dbReference>
<evidence type="ECO:0000256" key="6">
    <source>
        <dbReference type="ARBA" id="ARBA00022777"/>
    </source>
</evidence>
<dbReference type="InterPro" id="IPR000014">
    <property type="entry name" value="PAS"/>
</dbReference>
<evidence type="ECO:0000256" key="3">
    <source>
        <dbReference type="ARBA" id="ARBA00022553"/>
    </source>
</evidence>
<dbReference type="PROSITE" id="PS50109">
    <property type="entry name" value="HIS_KIN"/>
    <property type="match status" value="1"/>
</dbReference>
<keyword evidence="9" id="KW-0472">Membrane</keyword>
<dbReference type="SUPFAM" id="SSF55874">
    <property type="entry name" value="ATPase domain of HSP90 chaperone/DNA topoisomerase II/histidine kinase"/>
    <property type="match status" value="1"/>
</dbReference>
<keyword evidence="9" id="KW-1133">Transmembrane helix</keyword>
<dbReference type="Pfam" id="PF02518">
    <property type="entry name" value="HATPase_c"/>
    <property type="match status" value="1"/>
</dbReference>
<comment type="catalytic activity">
    <reaction evidence="1">
        <text>ATP + protein L-histidine = ADP + protein N-phospho-L-histidine.</text>
        <dbReference type="EC" id="2.7.13.3"/>
    </reaction>
</comment>
<evidence type="ECO:0000256" key="2">
    <source>
        <dbReference type="ARBA" id="ARBA00012438"/>
    </source>
</evidence>
<organism evidence="11 12">
    <name type="scientific">Lawsonia intracellularis (strain PHE/MN1-00)</name>
    <dbReference type="NCBI Taxonomy" id="363253"/>
    <lineage>
        <taxon>Bacteria</taxon>
        <taxon>Pseudomonadati</taxon>
        <taxon>Thermodesulfobacteriota</taxon>
        <taxon>Desulfovibrionia</taxon>
        <taxon>Desulfovibrionales</taxon>
        <taxon>Desulfovibrionaceae</taxon>
        <taxon>Lawsonia</taxon>
    </lineage>
</organism>
<feature type="transmembrane region" description="Helical" evidence="9">
    <location>
        <begin position="196"/>
        <end position="216"/>
    </location>
</feature>
<dbReference type="HOGENOM" id="CLU_000445_89_29_7"/>
<evidence type="ECO:0000313" key="12">
    <source>
        <dbReference type="Proteomes" id="UP000002430"/>
    </source>
</evidence>
<reference evidence="11 12" key="1">
    <citation type="submission" date="2005-11" db="EMBL/GenBank/DDBJ databases">
        <title>The complete genome sequence of Lawsonia intracellularis: the causative agent of proliferative enteropathy.</title>
        <authorList>
            <person name="Kaur K."/>
            <person name="Zhang Q."/>
            <person name="Beckler D."/>
            <person name="Munir S."/>
            <person name="Li L."/>
            <person name="Kinsley K."/>
            <person name="Herron L."/>
            <person name="Peterson A."/>
            <person name="May B."/>
            <person name="Singh S."/>
            <person name="Gebhart C."/>
            <person name="Kapur V."/>
        </authorList>
    </citation>
    <scope>NUCLEOTIDE SEQUENCE [LARGE SCALE GENOMIC DNA]</scope>
    <source>
        <strain evidence="11 12">PHE/MN1-00</strain>
    </source>
</reference>
<dbReference type="Gene3D" id="3.30.565.10">
    <property type="entry name" value="Histidine kinase-like ATPase, C-terminal domain"/>
    <property type="match status" value="1"/>
</dbReference>
<dbReference type="InterPro" id="IPR036097">
    <property type="entry name" value="HisK_dim/P_sf"/>
</dbReference>
<keyword evidence="12" id="KW-1185">Reference proteome</keyword>
<dbReference type="InterPro" id="IPR003594">
    <property type="entry name" value="HATPase_dom"/>
</dbReference>
<dbReference type="InterPro" id="IPR035965">
    <property type="entry name" value="PAS-like_dom_sf"/>
</dbReference>
<feature type="domain" description="Histidine kinase" evidence="10">
    <location>
        <begin position="368"/>
        <end position="577"/>
    </location>
</feature>
<dbReference type="InterPro" id="IPR003661">
    <property type="entry name" value="HisK_dim/P_dom"/>
</dbReference>
<evidence type="ECO:0000259" key="10">
    <source>
        <dbReference type="PROSITE" id="PS50109"/>
    </source>
</evidence>
<dbReference type="OrthoDB" id="9773941at2"/>
<dbReference type="InterPro" id="IPR036890">
    <property type="entry name" value="HATPase_C_sf"/>
</dbReference>
<dbReference type="CDD" id="cd00130">
    <property type="entry name" value="PAS"/>
    <property type="match status" value="1"/>
</dbReference>
<dbReference type="KEGG" id="lip:LI1078"/>
<gene>
    <name evidence="11" type="primary">HydH</name>
    <name evidence="11" type="ordered locus">LI1078</name>
</gene>
<dbReference type="AlphaFoldDB" id="Q1MPE5"/>
<dbReference type="SMART" id="SM00388">
    <property type="entry name" value="HisKA"/>
    <property type="match status" value="1"/>
</dbReference>
<evidence type="ECO:0000256" key="8">
    <source>
        <dbReference type="ARBA" id="ARBA00023012"/>
    </source>
</evidence>
<keyword evidence="7" id="KW-0067">ATP-binding</keyword>
<name>Q1MPE5_LAWIP</name>
<dbReference type="Gene3D" id="3.30.450.20">
    <property type="entry name" value="PAS domain"/>
    <property type="match status" value="1"/>
</dbReference>